<evidence type="ECO:0000256" key="3">
    <source>
        <dbReference type="ARBA" id="ARBA00023315"/>
    </source>
</evidence>
<sequence length="216" mass="24737">MTTTPPARVDYMQRKTVCNHPLILKFLQLSMLGVFRLRGWRFDTELPEQRKYVMIVAPHTSNWDFFLLVGFGASLKRQVRFMIKHTFFWGPVGVLFRWLGGIAVERSSSHNFVDHMAEQFKKTDDMVLIITPEGTRRKVDSWKGGFYHIANGAGVPIMPVYLDYGRKTVGFGEAFIPSGNFEQDLPKILETYSTVRACHPEMDGSKFLLDQAKVAV</sequence>
<organism evidence="5 6">
    <name type="scientific">Spongiibacter pelagi</name>
    <dbReference type="NCBI Taxonomy" id="2760804"/>
    <lineage>
        <taxon>Bacteria</taxon>
        <taxon>Pseudomonadati</taxon>
        <taxon>Pseudomonadota</taxon>
        <taxon>Gammaproteobacteria</taxon>
        <taxon>Cellvibrionales</taxon>
        <taxon>Spongiibacteraceae</taxon>
        <taxon>Spongiibacter</taxon>
    </lineage>
</organism>
<dbReference type="RefSeq" id="WP_190762395.1">
    <property type="nucleotide sequence ID" value="NZ_JACXLD010000001.1"/>
</dbReference>
<keyword evidence="2" id="KW-0808">Transferase</keyword>
<dbReference type="AlphaFoldDB" id="A0A927GVM2"/>
<dbReference type="PANTHER" id="PTHR10434">
    <property type="entry name" value="1-ACYL-SN-GLYCEROL-3-PHOSPHATE ACYLTRANSFERASE"/>
    <property type="match status" value="1"/>
</dbReference>
<name>A0A927GVM2_9GAMM</name>
<accession>A0A927GVM2</accession>
<evidence type="ECO:0000313" key="5">
    <source>
        <dbReference type="EMBL" id="MBD2858032.1"/>
    </source>
</evidence>
<evidence type="ECO:0000313" key="6">
    <source>
        <dbReference type="Proteomes" id="UP000610558"/>
    </source>
</evidence>
<gene>
    <name evidence="5" type="ORF">IB286_03360</name>
</gene>
<dbReference type="Proteomes" id="UP000610558">
    <property type="component" value="Unassembled WGS sequence"/>
</dbReference>
<dbReference type="SUPFAM" id="SSF69593">
    <property type="entry name" value="Glycerol-3-phosphate (1)-acyltransferase"/>
    <property type="match status" value="1"/>
</dbReference>
<comment type="pathway">
    <text evidence="1">Lipid metabolism.</text>
</comment>
<feature type="domain" description="Phospholipid/glycerol acyltransferase" evidence="4">
    <location>
        <begin position="53"/>
        <end position="165"/>
    </location>
</feature>
<dbReference type="GO" id="GO:0003841">
    <property type="term" value="F:1-acylglycerol-3-phosphate O-acyltransferase activity"/>
    <property type="evidence" value="ECO:0007669"/>
    <property type="project" value="TreeGrafter"/>
</dbReference>
<dbReference type="InterPro" id="IPR002123">
    <property type="entry name" value="Plipid/glycerol_acylTrfase"/>
</dbReference>
<dbReference type="EMBL" id="JACXLD010000001">
    <property type="protein sequence ID" value="MBD2858032.1"/>
    <property type="molecule type" value="Genomic_DNA"/>
</dbReference>
<proteinExistence type="predicted"/>
<evidence type="ECO:0000256" key="1">
    <source>
        <dbReference type="ARBA" id="ARBA00005189"/>
    </source>
</evidence>
<reference evidence="5" key="1">
    <citation type="submission" date="2020-09" db="EMBL/GenBank/DDBJ databases">
        <authorList>
            <person name="Yoon J.-W."/>
        </authorList>
    </citation>
    <scope>NUCLEOTIDE SEQUENCE</scope>
    <source>
        <strain evidence="5">KMU-158</strain>
    </source>
</reference>
<comment type="caution">
    <text evidence="5">The sequence shown here is derived from an EMBL/GenBank/DDBJ whole genome shotgun (WGS) entry which is preliminary data.</text>
</comment>
<keyword evidence="6" id="KW-1185">Reference proteome</keyword>
<dbReference type="SMART" id="SM00563">
    <property type="entry name" value="PlsC"/>
    <property type="match status" value="1"/>
</dbReference>
<evidence type="ECO:0000259" key="4">
    <source>
        <dbReference type="SMART" id="SM00563"/>
    </source>
</evidence>
<dbReference type="PANTHER" id="PTHR10434:SF9">
    <property type="entry name" value="PHOSPHOLIPID_GLYCEROL ACYLTRANSFERASE DOMAIN-CONTAINING PROTEIN"/>
    <property type="match status" value="1"/>
</dbReference>
<dbReference type="GO" id="GO:0006654">
    <property type="term" value="P:phosphatidic acid biosynthetic process"/>
    <property type="evidence" value="ECO:0007669"/>
    <property type="project" value="TreeGrafter"/>
</dbReference>
<dbReference type="CDD" id="cd07988">
    <property type="entry name" value="LPLAT_ABO13168-like"/>
    <property type="match status" value="1"/>
</dbReference>
<evidence type="ECO:0000256" key="2">
    <source>
        <dbReference type="ARBA" id="ARBA00022679"/>
    </source>
</evidence>
<keyword evidence="3 5" id="KW-0012">Acyltransferase</keyword>
<dbReference type="Pfam" id="PF01553">
    <property type="entry name" value="Acyltransferase"/>
    <property type="match status" value="1"/>
</dbReference>
<protein>
    <submittedName>
        <fullName evidence="5">Lysophospholipid acyltransferase family protein</fullName>
    </submittedName>
</protein>